<dbReference type="Pfam" id="PF01807">
    <property type="entry name" value="Zn_ribbon_DnaG"/>
    <property type="match status" value="1"/>
</dbReference>
<feature type="domain" description="Zinc finger CHC2-type" evidence="4">
    <location>
        <begin position="5"/>
        <end position="94"/>
    </location>
</feature>
<dbReference type="GO" id="GO:0008270">
    <property type="term" value="F:zinc ion binding"/>
    <property type="evidence" value="ECO:0007669"/>
    <property type="project" value="UniProtKB-KW"/>
</dbReference>
<dbReference type="InterPro" id="IPR036977">
    <property type="entry name" value="DNA_primase_Znf_CHC2"/>
</dbReference>
<protein>
    <submittedName>
        <fullName evidence="5">DUF3991 domain-containing protein</fullName>
    </submittedName>
</protein>
<dbReference type="RefSeq" id="WP_117580783.1">
    <property type="nucleotide sequence ID" value="NZ_JBCLQC010000033.1"/>
</dbReference>
<evidence type="ECO:0000313" key="6">
    <source>
        <dbReference type="Proteomes" id="UP000261032"/>
    </source>
</evidence>
<evidence type="ECO:0000256" key="3">
    <source>
        <dbReference type="ARBA" id="ARBA00022833"/>
    </source>
</evidence>
<dbReference type="InterPro" id="IPR050219">
    <property type="entry name" value="DnaG_primase"/>
</dbReference>
<dbReference type="EMBL" id="QUSL01000005">
    <property type="protein sequence ID" value="RGD86457.1"/>
    <property type="molecule type" value="Genomic_DNA"/>
</dbReference>
<dbReference type="PANTHER" id="PTHR30313">
    <property type="entry name" value="DNA PRIMASE"/>
    <property type="match status" value="1"/>
</dbReference>
<dbReference type="CDD" id="cd01029">
    <property type="entry name" value="TOPRIM_primases"/>
    <property type="match status" value="1"/>
</dbReference>
<keyword evidence="2" id="KW-0863">Zinc-finger</keyword>
<dbReference type="InterPro" id="IPR034154">
    <property type="entry name" value="TOPRIM_DnaG/twinkle"/>
</dbReference>
<keyword evidence="3" id="KW-0862">Zinc</keyword>
<comment type="caution">
    <text evidence="5">The sequence shown here is derived from an EMBL/GenBank/DDBJ whole genome shotgun (WGS) entry which is preliminary data.</text>
</comment>
<dbReference type="GO" id="GO:0003677">
    <property type="term" value="F:DNA binding"/>
    <property type="evidence" value="ECO:0007669"/>
    <property type="project" value="InterPro"/>
</dbReference>
<keyword evidence="1" id="KW-0479">Metal-binding</keyword>
<dbReference type="InterPro" id="IPR002694">
    <property type="entry name" value="Znf_CHC2"/>
</dbReference>
<dbReference type="AlphaFoldDB" id="A0A3E3EEX5"/>
<evidence type="ECO:0000256" key="1">
    <source>
        <dbReference type="ARBA" id="ARBA00022723"/>
    </source>
</evidence>
<name>A0A3E3EEX5_9FIRM</name>
<dbReference type="GO" id="GO:0003899">
    <property type="term" value="F:DNA-directed RNA polymerase activity"/>
    <property type="evidence" value="ECO:0007669"/>
    <property type="project" value="InterPro"/>
</dbReference>
<dbReference type="Gene3D" id="3.90.580.10">
    <property type="entry name" value="Zinc finger, CHC2-type domain"/>
    <property type="match status" value="1"/>
</dbReference>
<evidence type="ECO:0000259" key="4">
    <source>
        <dbReference type="Pfam" id="PF01807"/>
    </source>
</evidence>
<proteinExistence type="predicted"/>
<dbReference type="Pfam" id="PF13155">
    <property type="entry name" value="Toprim_2"/>
    <property type="match status" value="1"/>
</dbReference>
<gene>
    <name evidence="5" type="ORF">DXB93_04565</name>
</gene>
<accession>A0A3E3EEX5</accession>
<dbReference type="GO" id="GO:0006269">
    <property type="term" value="P:DNA replication, synthesis of primer"/>
    <property type="evidence" value="ECO:0007669"/>
    <property type="project" value="TreeGrafter"/>
</dbReference>
<dbReference type="Proteomes" id="UP000261032">
    <property type="component" value="Unassembled WGS sequence"/>
</dbReference>
<dbReference type="Gene3D" id="3.40.1360.10">
    <property type="match status" value="1"/>
</dbReference>
<organism evidence="5 6">
    <name type="scientific">Thomasclavelia ramosa</name>
    <dbReference type="NCBI Taxonomy" id="1547"/>
    <lineage>
        <taxon>Bacteria</taxon>
        <taxon>Bacillati</taxon>
        <taxon>Bacillota</taxon>
        <taxon>Erysipelotrichia</taxon>
        <taxon>Erysipelotrichales</taxon>
        <taxon>Coprobacillaceae</taxon>
        <taxon>Thomasclavelia</taxon>
    </lineage>
</organism>
<dbReference type="SUPFAM" id="SSF57783">
    <property type="entry name" value="Zinc beta-ribbon"/>
    <property type="match status" value="1"/>
</dbReference>
<sequence length="366" mass="42310">MSKITKRTIENVKNGVNILDLAQEYFSLKRKGNCYQIESENGQFDSVMIYPETNSFYRWSRAEGGDVIKFVTELEIEGIKDFRDAVIFLQKRVDPNFLETPKKAVKEKRVLSKKERVKLLEEKLIRDINNKNAIAYLIKERGINKDVVYEGIKRENILQVKTENGTPGVAFIGRDDYNLLACVTIRGINNNSNFKGELKGCDYSVGWRWHPTDADGKRYLDPEMPVVCFESYIDMMSYMSLKEEFGERFNDGCTYIATGSATKYKAVLEFAKENPNINNYEIAFDNDDAGNRFSQKLIEQLKEMGNDATRIVSEEKDWNDDLKKFKGITSKSIAQRRKEAKSKSKENICKKEYSKNIKRDSIVVER</sequence>
<reference evidence="5 6" key="1">
    <citation type="submission" date="2018-08" db="EMBL/GenBank/DDBJ databases">
        <title>A genome reference for cultivated species of the human gut microbiota.</title>
        <authorList>
            <person name="Zou Y."/>
            <person name="Xue W."/>
            <person name="Luo G."/>
        </authorList>
    </citation>
    <scope>NUCLEOTIDE SEQUENCE [LARGE SCALE GENOMIC DNA]</scope>
    <source>
        <strain evidence="5 6">OM06-4</strain>
    </source>
</reference>
<dbReference type="GO" id="GO:0005737">
    <property type="term" value="C:cytoplasm"/>
    <property type="evidence" value="ECO:0007669"/>
    <property type="project" value="TreeGrafter"/>
</dbReference>
<dbReference type="PANTHER" id="PTHR30313:SF2">
    <property type="entry name" value="DNA PRIMASE"/>
    <property type="match status" value="1"/>
</dbReference>
<evidence type="ECO:0000313" key="5">
    <source>
        <dbReference type="EMBL" id="RGD86457.1"/>
    </source>
</evidence>
<evidence type="ECO:0000256" key="2">
    <source>
        <dbReference type="ARBA" id="ARBA00022771"/>
    </source>
</evidence>